<name>A0A2P2IJI9_RHIMU</name>
<evidence type="ECO:0000313" key="1">
    <source>
        <dbReference type="EMBL" id="MBW81361.1"/>
    </source>
</evidence>
<keyword evidence="1" id="KW-0378">Hydrolase</keyword>
<dbReference type="EMBL" id="GGEC01000878">
    <property type="protein sequence ID" value="MBW81361.1"/>
    <property type="molecule type" value="Transcribed_RNA"/>
</dbReference>
<proteinExistence type="predicted"/>
<accession>A0A2P2IJI9</accession>
<organism evidence="1">
    <name type="scientific">Rhizophora mucronata</name>
    <name type="common">Asiatic mangrove</name>
    <dbReference type="NCBI Taxonomy" id="61149"/>
    <lineage>
        <taxon>Eukaryota</taxon>
        <taxon>Viridiplantae</taxon>
        <taxon>Streptophyta</taxon>
        <taxon>Embryophyta</taxon>
        <taxon>Tracheophyta</taxon>
        <taxon>Spermatophyta</taxon>
        <taxon>Magnoliopsida</taxon>
        <taxon>eudicotyledons</taxon>
        <taxon>Gunneridae</taxon>
        <taxon>Pentapetalae</taxon>
        <taxon>rosids</taxon>
        <taxon>fabids</taxon>
        <taxon>Malpighiales</taxon>
        <taxon>Rhizophoraceae</taxon>
        <taxon>Rhizophora</taxon>
    </lineage>
</organism>
<dbReference type="GO" id="GO:0004180">
    <property type="term" value="F:carboxypeptidase activity"/>
    <property type="evidence" value="ECO:0007669"/>
    <property type="project" value="UniProtKB-KW"/>
</dbReference>
<sequence length="74" mass="8900">MIANQGFIAEKALTKLVTYEIIFPSIYKHLDPSFKQSWNFYFIVLHPVRLLYCMKSNQCFLRLRLNWVSLPQFK</sequence>
<protein>
    <submittedName>
        <fullName evidence="1">Carboxypeptidase</fullName>
    </submittedName>
</protein>
<keyword evidence="1" id="KW-0121">Carboxypeptidase</keyword>
<keyword evidence="1" id="KW-0645">Protease</keyword>
<reference evidence="1" key="1">
    <citation type="submission" date="2018-02" db="EMBL/GenBank/DDBJ databases">
        <title>Rhizophora mucronata_Transcriptome.</title>
        <authorList>
            <person name="Meera S.P."/>
            <person name="Sreeshan A."/>
            <person name="Augustine A."/>
        </authorList>
    </citation>
    <scope>NUCLEOTIDE SEQUENCE</scope>
    <source>
        <tissue evidence="1">Leaf</tissue>
    </source>
</reference>
<dbReference type="AlphaFoldDB" id="A0A2P2IJI9"/>